<dbReference type="SUPFAM" id="SSF56925">
    <property type="entry name" value="OMPA-like"/>
    <property type="match status" value="1"/>
</dbReference>
<name>A0AA37W0Z3_9GAMM</name>
<sequence>MSTDAFKSNATSKDRRLEVGTRIGKYFGDLDQGRTYMTLRSASTGKQGQRLEGAAFLFSADYLTSVTDTGAVEWFVGPTLGGSRLSEDVPLGGGKSAKVYDSHFVFGGQTGFKFNYSRYFEFEGGYQYLRYTGDRNGIKLDADQRLQLVASFKF</sequence>
<accession>A0AA37W0Z3</accession>
<dbReference type="Proteomes" id="UP001161422">
    <property type="component" value="Unassembled WGS sequence"/>
</dbReference>
<evidence type="ECO:0008006" key="3">
    <source>
        <dbReference type="Google" id="ProtNLM"/>
    </source>
</evidence>
<dbReference type="AlphaFoldDB" id="A0AA37W0Z3"/>
<evidence type="ECO:0000313" key="1">
    <source>
        <dbReference type="EMBL" id="GLP96775.1"/>
    </source>
</evidence>
<reference evidence="1" key="2">
    <citation type="submission" date="2023-01" db="EMBL/GenBank/DDBJ databases">
        <title>Draft genome sequence of Paraferrimonas sedimenticola strain NBRC 101628.</title>
        <authorList>
            <person name="Sun Q."/>
            <person name="Mori K."/>
        </authorList>
    </citation>
    <scope>NUCLEOTIDE SEQUENCE</scope>
    <source>
        <strain evidence="1">NBRC 101628</strain>
    </source>
</reference>
<proteinExistence type="predicted"/>
<dbReference type="InterPro" id="IPR011250">
    <property type="entry name" value="OMP/PagP_B-barrel"/>
</dbReference>
<keyword evidence="2" id="KW-1185">Reference proteome</keyword>
<dbReference type="EMBL" id="BSNC01000005">
    <property type="protein sequence ID" value="GLP96775.1"/>
    <property type="molecule type" value="Genomic_DNA"/>
</dbReference>
<comment type="caution">
    <text evidence="1">The sequence shown here is derived from an EMBL/GenBank/DDBJ whole genome shotgun (WGS) entry which is preliminary data.</text>
</comment>
<gene>
    <name evidence="1" type="ORF">GCM10007895_20810</name>
</gene>
<reference evidence="1" key="1">
    <citation type="journal article" date="2014" name="Int. J. Syst. Evol. Microbiol.">
        <title>Complete genome sequence of Corynebacterium casei LMG S-19264T (=DSM 44701T), isolated from a smear-ripened cheese.</title>
        <authorList>
            <consortium name="US DOE Joint Genome Institute (JGI-PGF)"/>
            <person name="Walter F."/>
            <person name="Albersmeier A."/>
            <person name="Kalinowski J."/>
            <person name="Ruckert C."/>
        </authorList>
    </citation>
    <scope>NUCLEOTIDE SEQUENCE</scope>
    <source>
        <strain evidence="1">NBRC 101628</strain>
    </source>
</reference>
<protein>
    <recommendedName>
        <fullName evidence="3">Outer membrane protein beta-barrel domain-containing protein</fullName>
    </recommendedName>
</protein>
<evidence type="ECO:0000313" key="2">
    <source>
        <dbReference type="Proteomes" id="UP001161422"/>
    </source>
</evidence>
<organism evidence="1 2">
    <name type="scientific">Paraferrimonas sedimenticola</name>
    <dbReference type="NCBI Taxonomy" id="375674"/>
    <lineage>
        <taxon>Bacteria</taxon>
        <taxon>Pseudomonadati</taxon>
        <taxon>Pseudomonadota</taxon>
        <taxon>Gammaproteobacteria</taxon>
        <taxon>Alteromonadales</taxon>
        <taxon>Ferrimonadaceae</taxon>
        <taxon>Paraferrimonas</taxon>
    </lineage>
</organism>
<dbReference type="Gene3D" id="2.40.160.20">
    <property type="match status" value="1"/>
</dbReference>